<gene>
    <name evidence="2" type="ORF">ACFOX3_17635</name>
</gene>
<protein>
    <submittedName>
        <fullName evidence="2">YeaC family protein</fullName>
    </submittedName>
</protein>
<dbReference type="Proteomes" id="UP001595840">
    <property type="component" value="Unassembled WGS sequence"/>
</dbReference>
<evidence type="ECO:0000313" key="2">
    <source>
        <dbReference type="EMBL" id="MFC4364143.1"/>
    </source>
</evidence>
<proteinExistence type="predicted"/>
<feature type="compositionally biased region" description="Basic and acidic residues" evidence="1">
    <location>
        <begin position="77"/>
        <end position="89"/>
    </location>
</feature>
<organism evidence="2 3">
    <name type="scientific">Simiduia curdlanivorans</name>
    <dbReference type="NCBI Taxonomy" id="1492769"/>
    <lineage>
        <taxon>Bacteria</taxon>
        <taxon>Pseudomonadati</taxon>
        <taxon>Pseudomonadota</taxon>
        <taxon>Gammaproteobacteria</taxon>
        <taxon>Cellvibrionales</taxon>
        <taxon>Cellvibrionaceae</taxon>
        <taxon>Simiduia</taxon>
    </lineage>
</organism>
<dbReference type="RefSeq" id="WP_290262615.1">
    <property type="nucleotide sequence ID" value="NZ_JAUFQG010000004.1"/>
</dbReference>
<name>A0ABV8VAB0_9GAMM</name>
<evidence type="ECO:0000313" key="3">
    <source>
        <dbReference type="Proteomes" id="UP001595840"/>
    </source>
</evidence>
<evidence type="ECO:0000256" key="1">
    <source>
        <dbReference type="SAM" id="MobiDB-lite"/>
    </source>
</evidence>
<dbReference type="InterPro" id="IPR009749">
    <property type="entry name" value="DUF1315"/>
</dbReference>
<feature type="region of interest" description="Disordered" evidence="1">
    <location>
        <begin position="62"/>
        <end position="89"/>
    </location>
</feature>
<sequence>MDYQKLVASLTPELYASFKRAIELGKWPDGRVLTVEQKQSCIQAVIAYEHLHLPKEQHSGYIPPKVHSHCGSDGDELDHGQEKPIKWQH</sequence>
<comment type="caution">
    <text evidence="2">The sequence shown here is derived from an EMBL/GenBank/DDBJ whole genome shotgun (WGS) entry which is preliminary data.</text>
</comment>
<accession>A0ABV8VAB0</accession>
<dbReference type="EMBL" id="JBHSCX010000021">
    <property type="protein sequence ID" value="MFC4364143.1"/>
    <property type="molecule type" value="Genomic_DNA"/>
</dbReference>
<keyword evidence="3" id="KW-1185">Reference proteome</keyword>
<dbReference type="Pfam" id="PF07023">
    <property type="entry name" value="DUF1315"/>
    <property type="match status" value="1"/>
</dbReference>
<reference evidence="3" key="1">
    <citation type="journal article" date="2019" name="Int. J. Syst. Evol. Microbiol.">
        <title>The Global Catalogue of Microorganisms (GCM) 10K type strain sequencing project: providing services to taxonomists for standard genome sequencing and annotation.</title>
        <authorList>
            <consortium name="The Broad Institute Genomics Platform"/>
            <consortium name="The Broad Institute Genome Sequencing Center for Infectious Disease"/>
            <person name="Wu L."/>
            <person name="Ma J."/>
        </authorList>
    </citation>
    <scope>NUCLEOTIDE SEQUENCE [LARGE SCALE GENOMIC DNA]</scope>
    <source>
        <strain evidence="3">CECT 8570</strain>
    </source>
</reference>